<reference evidence="3" key="1">
    <citation type="journal article" date="2014" name="Int. J. Syst. Evol. Microbiol.">
        <title>Complete genome sequence of Corynebacterium casei LMG S-19264T (=DSM 44701T), isolated from a smear-ripened cheese.</title>
        <authorList>
            <consortium name="US DOE Joint Genome Institute (JGI-PGF)"/>
            <person name="Walter F."/>
            <person name="Albersmeier A."/>
            <person name="Kalinowski J."/>
            <person name="Ruckert C."/>
        </authorList>
    </citation>
    <scope>NUCLEOTIDE SEQUENCE</scope>
    <source>
        <strain evidence="3">CGMCC 1.16548</strain>
    </source>
</reference>
<evidence type="ECO:0000313" key="4">
    <source>
        <dbReference type="Proteomes" id="UP000617531"/>
    </source>
</evidence>
<reference evidence="3" key="2">
    <citation type="submission" date="2020-09" db="EMBL/GenBank/DDBJ databases">
        <authorList>
            <person name="Sun Q."/>
            <person name="Zhou Y."/>
        </authorList>
    </citation>
    <scope>NUCLEOTIDE SEQUENCE</scope>
    <source>
        <strain evidence="3">CGMCC 1.16548</strain>
    </source>
</reference>
<dbReference type="RefSeq" id="WP_191284347.1">
    <property type="nucleotide sequence ID" value="NZ_BNAI01000013.1"/>
</dbReference>
<dbReference type="Gene3D" id="3.40.50.2300">
    <property type="match status" value="1"/>
</dbReference>
<evidence type="ECO:0000313" key="3">
    <source>
        <dbReference type="EMBL" id="GHF27013.1"/>
    </source>
</evidence>
<feature type="domain" description="Phosphotyrosine protein phosphatase I" evidence="2">
    <location>
        <begin position="85"/>
        <end position="210"/>
    </location>
</feature>
<dbReference type="Gene3D" id="1.10.8.1060">
    <property type="entry name" value="Corynebacterium glutamicum thioredoxin-dependent arsenate reductase, N-terminal domain"/>
    <property type="match status" value="1"/>
</dbReference>
<keyword evidence="1" id="KW-0059">Arsenical resistance</keyword>
<dbReference type="AlphaFoldDB" id="A0A8J3GT99"/>
<sequence>MSDYLRATVTLDQELALKTAAVRLARDFEGVYGTETIERFLHTSYDQFAGTAKVLNFLPLLAERFAKQRLTALSRVEGKAHDGRPAVLFLCVHNAGRSQMALGFFEHYAGDAAVGWSGGSEPGAEVNPAAIEAMRERQIDISGEYPKPWTDEVVRAADVVITMGCGDACPVFPGKRYEEWVLDDPAGKAVADIRPVRDEIERRVLTLLDELGVPARR</sequence>
<evidence type="ECO:0000259" key="2">
    <source>
        <dbReference type="SMART" id="SM00226"/>
    </source>
</evidence>
<dbReference type="Pfam" id="PF21234">
    <property type="entry name" value="Phosphatase-like_N"/>
    <property type="match status" value="1"/>
</dbReference>
<evidence type="ECO:0000256" key="1">
    <source>
        <dbReference type="ARBA" id="ARBA00022849"/>
    </source>
</evidence>
<dbReference type="SMART" id="SM00226">
    <property type="entry name" value="LMWPc"/>
    <property type="match status" value="1"/>
</dbReference>
<name>A0A8J3GT99_9MICO</name>
<accession>A0A8J3GT99</accession>
<dbReference type="PANTHER" id="PTHR43428:SF1">
    <property type="entry name" value="ARSENATE REDUCTASE"/>
    <property type="match status" value="1"/>
</dbReference>
<organism evidence="3 4">
    <name type="scientific">Pseudolysinimonas yzui</name>
    <dbReference type="NCBI Taxonomy" id="2708254"/>
    <lineage>
        <taxon>Bacteria</taxon>
        <taxon>Bacillati</taxon>
        <taxon>Actinomycetota</taxon>
        <taxon>Actinomycetes</taxon>
        <taxon>Micrococcales</taxon>
        <taxon>Microbacteriaceae</taxon>
        <taxon>Pseudolysinimonas</taxon>
    </lineage>
</organism>
<dbReference type="SUPFAM" id="SSF52788">
    <property type="entry name" value="Phosphotyrosine protein phosphatases I"/>
    <property type="match status" value="1"/>
</dbReference>
<keyword evidence="4" id="KW-1185">Reference proteome</keyword>
<dbReference type="GO" id="GO:0046685">
    <property type="term" value="P:response to arsenic-containing substance"/>
    <property type="evidence" value="ECO:0007669"/>
    <property type="project" value="UniProtKB-KW"/>
</dbReference>
<dbReference type="InterPro" id="IPR023485">
    <property type="entry name" value="Ptyr_pPase"/>
</dbReference>
<dbReference type="EMBL" id="BNAI01000013">
    <property type="protein sequence ID" value="GHF27013.1"/>
    <property type="molecule type" value="Genomic_DNA"/>
</dbReference>
<dbReference type="PANTHER" id="PTHR43428">
    <property type="entry name" value="ARSENATE REDUCTASE"/>
    <property type="match status" value="1"/>
</dbReference>
<gene>
    <name evidence="3" type="ORF">GCM10011600_29920</name>
</gene>
<dbReference type="InterPro" id="IPR048716">
    <property type="entry name" value="Phosphatase-like_N"/>
</dbReference>
<protein>
    <submittedName>
        <fullName evidence="3">Putative arsenate reductase ArsC</fullName>
    </submittedName>
</protein>
<dbReference type="CDD" id="cd16345">
    <property type="entry name" value="LMWP_ArsC"/>
    <property type="match status" value="1"/>
</dbReference>
<dbReference type="Pfam" id="PF01451">
    <property type="entry name" value="LMWPc"/>
    <property type="match status" value="1"/>
</dbReference>
<dbReference type="NCBIfam" id="NF046112">
    <property type="entry name" value="MSMEG_6209_Nter"/>
    <property type="match status" value="1"/>
</dbReference>
<comment type="caution">
    <text evidence="3">The sequence shown here is derived from an EMBL/GenBank/DDBJ whole genome shotgun (WGS) entry which is preliminary data.</text>
</comment>
<dbReference type="Proteomes" id="UP000617531">
    <property type="component" value="Unassembled WGS sequence"/>
</dbReference>
<dbReference type="InterPro" id="IPR036196">
    <property type="entry name" value="Ptyr_pPase_sf"/>
</dbReference>
<proteinExistence type="predicted"/>